<dbReference type="AlphaFoldDB" id="A0A183SJ27"/>
<gene>
    <name evidence="1" type="ORF">SSLN_LOCUS4225</name>
</gene>
<keyword evidence="2" id="KW-1185">Reference proteome</keyword>
<reference evidence="3" key="1">
    <citation type="submission" date="2016-06" db="UniProtKB">
        <authorList>
            <consortium name="WormBaseParasite"/>
        </authorList>
    </citation>
    <scope>IDENTIFICATION</scope>
</reference>
<reference evidence="1 2" key="2">
    <citation type="submission" date="2018-11" db="EMBL/GenBank/DDBJ databases">
        <authorList>
            <consortium name="Pathogen Informatics"/>
        </authorList>
    </citation>
    <scope>NUCLEOTIDE SEQUENCE [LARGE SCALE GENOMIC DNA]</scope>
    <source>
        <strain evidence="1 2">NST_G2</strain>
    </source>
</reference>
<dbReference type="OrthoDB" id="10063766at2759"/>
<sequence>MENTDDQDLSARRKKIGCASGSRTLVGDTLGDAPNDSATFSREFGKQNCIQTEKDGMDRYSVTTSAKRAKSLITLKNVTYEDEKCMGSREEDDSYQYILNGQPLSIVEEQKDLVVLIKSSLKPSSQCLKAAKRLTQVLFVLRRGFVQIDKELFRKTYGVSARSHLEYAIQAWRPWSKKDYLQLERVQARATKMVKNLSYLPYEARLADLFPLNYRQLSGDLIKTYRIVRGRECALEFADVFELAETEHLQGHPFKLQRKLVHTDVHWNAFSQRFVGAWNGLSDEVQLLRKMLDDWVTRKAKEIQECADRNETKNLLNSIQAIYGPCIKGTVPLLSSRSATLMPEK</sequence>
<evidence type="ECO:0000313" key="1">
    <source>
        <dbReference type="EMBL" id="VDL90610.1"/>
    </source>
</evidence>
<protein>
    <submittedName>
        <fullName evidence="3">FERM domain-containing protein</fullName>
    </submittedName>
</protein>
<accession>A0A183SJ27</accession>
<evidence type="ECO:0000313" key="3">
    <source>
        <dbReference type="WBParaSite" id="SSLN_0000436901-mRNA-1"/>
    </source>
</evidence>
<organism evidence="3">
    <name type="scientific">Schistocephalus solidus</name>
    <name type="common">Tapeworm</name>
    <dbReference type="NCBI Taxonomy" id="70667"/>
    <lineage>
        <taxon>Eukaryota</taxon>
        <taxon>Metazoa</taxon>
        <taxon>Spiralia</taxon>
        <taxon>Lophotrochozoa</taxon>
        <taxon>Platyhelminthes</taxon>
        <taxon>Cestoda</taxon>
        <taxon>Eucestoda</taxon>
        <taxon>Diphyllobothriidea</taxon>
        <taxon>Diphyllobothriidae</taxon>
        <taxon>Schistocephalus</taxon>
    </lineage>
</organism>
<evidence type="ECO:0000313" key="2">
    <source>
        <dbReference type="Proteomes" id="UP000275846"/>
    </source>
</evidence>
<proteinExistence type="predicted"/>
<dbReference type="PANTHER" id="PTHR33332">
    <property type="entry name" value="REVERSE TRANSCRIPTASE DOMAIN-CONTAINING PROTEIN"/>
    <property type="match status" value="1"/>
</dbReference>
<dbReference type="Proteomes" id="UP000275846">
    <property type="component" value="Unassembled WGS sequence"/>
</dbReference>
<dbReference type="WBParaSite" id="SSLN_0000436901-mRNA-1">
    <property type="protein sequence ID" value="SSLN_0000436901-mRNA-1"/>
    <property type="gene ID" value="SSLN_0000436901"/>
</dbReference>
<dbReference type="STRING" id="70667.A0A183SJ27"/>
<dbReference type="EMBL" id="UYSU01032790">
    <property type="protein sequence ID" value="VDL90610.1"/>
    <property type="molecule type" value="Genomic_DNA"/>
</dbReference>
<name>A0A183SJ27_SCHSO</name>